<dbReference type="RefSeq" id="XP_017769593.1">
    <property type="nucleotide sequence ID" value="XM_017914104.1"/>
</dbReference>
<dbReference type="Pfam" id="PF24064">
    <property type="entry name" value="HTH_NPRL3"/>
    <property type="match status" value="1"/>
</dbReference>
<evidence type="ECO:0000313" key="6">
    <source>
        <dbReference type="RefSeq" id="XP_017769593.1"/>
    </source>
</evidence>
<evidence type="ECO:0000256" key="3">
    <source>
        <dbReference type="SAM" id="MobiDB-lite"/>
    </source>
</evidence>
<reference evidence="6 7" key="1">
    <citation type="submission" date="2025-05" db="UniProtKB">
        <authorList>
            <consortium name="RefSeq"/>
        </authorList>
    </citation>
    <scope>IDENTIFICATION</scope>
    <source>
        <tissue evidence="6 7">Whole Larva</tissue>
    </source>
</reference>
<keyword evidence="5" id="KW-1185">Reference proteome</keyword>
<dbReference type="PANTHER" id="PTHR13153">
    <property type="entry name" value="CGTHBA PROTEIN -14 GENE PROTEIN"/>
    <property type="match status" value="1"/>
</dbReference>
<organism evidence="5 7">
    <name type="scientific">Nicrophorus vespilloides</name>
    <name type="common">Boreal carrion beetle</name>
    <dbReference type="NCBI Taxonomy" id="110193"/>
    <lineage>
        <taxon>Eukaryota</taxon>
        <taxon>Metazoa</taxon>
        <taxon>Ecdysozoa</taxon>
        <taxon>Arthropoda</taxon>
        <taxon>Hexapoda</taxon>
        <taxon>Insecta</taxon>
        <taxon>Pterygota</taxon>
        <taxon>Neoptera</taxon>
        <taxon>Endopterygota</taxon>
        <taxon>Coleoptera</taxon>
        <taxon>Polyphaga</taxon>
        <taxon>Staphyliniformia</taxon>
        <taxon>Silphidae</taxon>
        <taxon>Nicrophorinae</taxon>
        <taxon>Nicrophorus</taxon>
    </lineage>
</organism>
<dbReference type="InterPro" id="IPR056603">
    <property type="entry name" value="HTH_NPRL3"/>
</dbReference>
<evidence type="ECO:0000259" key="4">
    <source>
        <dbReference type="Pfam" id="PF24064"/>
    </source>
</evidence>
<keyword evidence="2" id="KW-0458">Lysosome</keyword>
<dbReference type="Pfam" id="PF03666">
    <property type="entry name" value="NPR3"/>
    <property type="match status" value="2"/>
</dbReference>
<evidence type="ECO:0000256" key="2">
    <source>
        <dbReference type="RuleBase" id="RU368069"/>
    </source>
</evidence>
<evidence type="ECO:0000256" key="1">
    <source>
        <dbReference type="ARBA" id="ARBA00010546"/>
    </source>
</evidence>
<dbReference type="GeneID" id="108557551"/>
<sequence>MEVNPLSIILVKSDSKGDRLLFRYPFHMQEKNEPSNARRRNPYTLPIVDDSLQTIPQPRSNINKCQLTGFTDEVLSSLFAVKPELCNRKFELKVNDVRFVSHPTLLQLRKKQLDTSGCLLINVVFALQALATHSVVKCYHDLSKLMGILLEHEETRCGYVNDEMQVMMTAHDDGYASNPDAAFLTILEKSILAKNLKKMYEDLCGTGLVNIRINRWIPLNFCLPQKVHQWHLQGKLVEPEDIDRCIKSLRPYHSLLLLCPVQSINDFISLDGSPSLKRMLTQYSPLKNLQTLATDSDLTPSHIFDLTAHLVYWARATVIYPICSTNKYVIAPEASLHLNSPLVDKFSELFQGMNLIRAISEFSLPTSLGQKCNPLHHPSQQSTLVQMIIWMLQNHLLLQLHTYIQFMIADQFVANQSESESISATRKMRTESESGTSTISEGLESKSEAETKNSSENFSYNSTDEDKHDYHEELLLDFTDEERSIIFKIPASNNTDDLRLFARLCRKKYFTGNHHIEEIMYLENLRRSQLLQLLDKFRDVLITYETEDPTIAMFSCP</sequence>
<feature type="domain" description="GATOR1 complex protein NPRL3 C-terminal HTH" evidence="4">
    <location>
        <begin position="479"/>
        <end position="542"/>
    </location>
</feature>
<feature type="compositionally biased region" description="Basic and acidic residues" evidence="3">
    <location>
        <begin position="443"/>
        <end position="453"/>
    </location>
</feature>
<dbReference type="InterPro" id="IPR005365">
    <property type="entry name" value="Npr3"/>
</dbReference>
<dbReference type="RefSeq" id="XP_017769594.1">
    <property type="nucleotide sequence ID" value="XM_017914105.1"/>
</dbReference>
<feature type="region of interest" description="Disordered" evidence="3">
    <location>
        <begin position="422"/>
        <end position="466"/>
    </location>
</feature>
<accession>A0ABM1M4U4</accession>
<protein>
    <recommendedName>
        <fullName evidence="2">GATOR complex protein NPRL3</fullName>
    </recommendedName>
    <alternativeName>
        <fullName evidence="2">Nitrogen permease regulator 3-like protein</fullName>
    </alternativeName>
</protein>
<gene>
    <name evidence="6 7" type="primary">LOC108557551</name>
</gene>
<comment type="subcellular location">
    <subcellularLocation>
        <location evidence="2">Lysosome</location>
    </subcellularLocation>
</comment>
<proteinExistence type="inferred from homology"/>
<comment type="similarity">
    <text evidence="1 2">Belongs to the NPR3 family.</text>
</comment>
<name>A0ABM1M4U4_NICVS</name>
<comment type="function">
    <text evidence="2">As a component of the GATOR1 complex functions as an inhibitor of the amino acid-sensing branch of the TORC1 pathway.</text>
</comment>
<feature type="compositionally biased region" description="Low complexity" evidence="3">
    <location>
        <begin position="433"/>
        <end position="442"/>
    </location>
</feature>
<keyword evidence="2" id="KW-0732">Signal</keyword>
<evidence type="ECO:0000313" key="5">
    <source>
        <dbReference type="Proteomes" id="UP000695000"/>
    </source>
</evidence>
<dbReference type="Proteomes" id="UP000695000">
    <property type="component" value="Unplaced"/>
</dbReference>
<dbReference type="PANTHER" id="PTHR13153:SF5">
    <property type="entry name" value="GATOR COMPLEX PROTEIN NPRL3"/>
    <property type="match status" value="1"/>
</dbReference>
<evidence type="ECO:0000313" key="7">
    <source>
        <dbReference type="RefSeq" id="XP_017769594.1"/>
    </source>
</evidence>